<dbReference type="SUPFAM" id="SSF55174">
    <property type="entry name" value="Alpha-L RNA-binding motif"/>
    <property type="match status" value="1"/>
</dbReference>
<proteinExistence type="predicted"/>
<dbReference type="Proteomes" id="UP001235343">
    <property type="component" value="Unassembled WGS sequence"/>
</dbReference>
<accession>A0ABT7L2D2</accession>
<dbReference type="Pfam" id="PF17774">
    <property type="entry name" value="YlmH_RBD"/>
    <property type="match status" value="1"/>
</dbReference>
<keyword evidence="1" id="KW-0694">RNA-binding</keyword>
<gene>
    <name evidence="3" type="ORF">QQS35_05900</name>
</gene>
<dbReference type="InterPro" id="IPR040591">
    <property type="entry name" value="RqcP2_RBD"/>
</dbReference>
<dbReference type="EMBL" id="JASTZU010000021">
    <property type="protein sequence ID" value="MDL4839987.1"/>
    <property type="molecule type" value="Genomic_DNA"/>
</dbReference>
<sequence>MDIYQHFRKEEQPFIDQVISWKEQVAQTYQQKNSDFLDPREQKIFASIIGNDSDFTWAFFGGGEKSERKRAVLAPYYETISDNDYELTLLESTYPVKFISLAHGDVLGAFLSMGVKRKKLGDLIVKDGVIQIVVASEIDTYVKMNLTNIKKATVSFEEKPLGNLTTNDEKWVSNHGTISSLRLDVVVKEIYSISRQVAVASIQKGLVKVNFRVVENPAFLLEQGDLLSLRGKGRAKLSEIHGLSKKDKWKVTFEKLK</sequence>
<dbReference type="Gene3D" id="3.30.1370.160">
    <property type="match status" value="1"/>
</dbReference>
<name>A0ABT7L2D2_9BACI</name>
<protein>
    <submittedName>
        <fullName evidence="3">RNA-binding protein</fullName>
    </submittedName>
</protein>
<feature type="domain" description="RNA-binding S4" evidence="2">
    <location>
        <begin position="181"/>
        <end position="241"/>
    </location>
</feature>
<dbReference type="Pfam" id="PF01479">
    <property type="entry name" value="S4"/>
    <property type="match status" value="1"/>
</dbReference>
<dbReference type="InterPro" id="IPR036986">
    <property type="entry name" value="S4_RNA-bd_sf"/>
</dbReference>
<dbReference type="InterPro" id="IPR012677">
    <property type="entry name" value="Nucleotide-bd_a/b_plait_sf"/>
</dbReference>
<dbReference type="SMART" id="SM00363">
    <property type="entry name" value="S4"/>
    <property type="match status" value="1"/>
</dbReference>
<dbReference type="CDD" id="cd00165">
    <property type="entry name" value="S4"/>
    <property type="match status" value="1"/>
</dbReference>
<evidence type="ECO:0000313" key="3">
    <source>
        <dbReference type="EMBL" id="MDL4839987.1"/>
    </source>
</evidence>
<evidence type="ECO:0000256" key="1">
    <source>
        <dbReference type="PROSITE-ProRule" id="PRU00182"/>
    </source>
</evidence>
<dbReference type="RefSeq" id="WP_285930987.1">
    <property type="nucleotide sequence ID" value="NZ_JASTZU010000021.1"/>
</dbReference>
<dbReference type="Gene3D" id="3.30.70.330">
    <property type="match status" value="1"/>
</dbReference>
<keyword evidence="4" id="KW-1185">Reference proteome</keyword>
<dbReference type="Gene3D" id="3.10.290.10">
    <property type="entry name" value="RNA-binding S4 domain"/>
    <property type="match status" value="1"/>
</dbReference>
<evidence type="ECO:0000313" key="4">
    <source>
        <dbReference type="Proteomes" id="UP001235343"/>
    </source>
</evidence>
<dbReference type="PROSITE" id="PS50889">
    <property type="entry name" value="S4"/>
    <property type="match status" value="1"/>
</dbReference>
<comment type="caution">
    <text evidence="3">The sequence shown here is derived from an EMBL/GenBank/DDBJ whole genome shotgun (WGS) entry which is preliminary data.</text>
</comment>
<reference evidence="3 4" key="1">
    <citation type="submission" date="2023-06" db="EMBL/GenBank/DDBJ databases">
        <title>Aquibacillus rhizosphaerae LR5S19.</title>
        <authorList>
            <person name="Sun J.-Q."/>
        </authorList>
    </citation>
    <scope>NUCLEOTIDE SEQUENCE [LARGE SCALE GENOMIC DNA]</scope>
    <source>
        <strain evidence="3 4">LR5S19</strain>
    </source>
</reference>
<evidence type="ECO:0000259" key="2">
    <source>
        <dbReference type="SMART" id="SM00363"/>
    </source>
</evidence>
<organism evidence="3 4">
    <name type="scientific">Aquibacillus rhizosphaerae</name>
    <dbReference type="NCBI Taxonomy" id="3051431"/>
    <lineage>
        <taxon>Bacteria</taxon>
        <taxon>Bacillati</taxon>
        <taxon>Bacillota</taxon>
        <taxon>Bacilli</taxon>
        <taxon>Bacillales</taxon>
        <taxon>Bacillaceae</taxon>
        <taxon>Aquibacillus</taxon>
    </lineage>
</organism>
<dbReference type="InterPro" id="IPR002942">
    <property type="entry name" value="S4_RNA-bd"/>
</dbReference>